<feature type="transmembrane region" description="Helical" evidence="5">
    <location>
        <begin position="375"/>
        <end position="394"/>
    </location>
</feature>
<sequence length="581" mass="64564">MLDIIREAPLGQVIRFLSGNRLFQYPEDKPDFELPAQYAALLEPSSNLGDEILERIEEDTSARTPQIKGHDDLEMQGQGLHGNLSSVHAVAHAEERLQVQPRDLERTNPLIIVPQRTLDGIILVDWYTNDDPTNPKNWSGFKKGFVMFIVAFYTAAVYSAGPIYAASVGGGLLEHFDISPIVASLGLSLFVLAYGIGDIVFAPLCEIPAIGRNPVYYLTFVVFWAMIDDFGSLLALRFWMGFFGSPALANGGATASDLFELLYVPYGLSWFVLAAWCGPAFGPLIGGFAAMAKGWRWPLWEIVWISSLVLVILLTLMPETSAENILLRRARRLRKVTGNPRLLSQSEVTQRHMTASQILTSALVRPLEIMFKDPSVLFINVYTGFFYGVFYTFFEVFPLVFPPFYGFSLGQSGLASLSCFVGVIFALLGYFVYLHFYMIPDNKEGFREQEHRLVPAIVGSFLLPIGLFIFAWTAERDIHWVAPLIGVAIFCSGHFWLMQSLFIYLPFSYPKYAASLFAGNSLWRSITAGASVVFATPLLSNLGVSRGVSLLGGLSVVGIFGTVVMYKFGKQLRARSKYAQS</sequence>
<feature type="transmembrane region" description="Helical" evidence="5">
    <location>
        <begin position="145"/>
        <end position="166"/>
    </location>
</feature>
<comment type="caution">
    <text evidence="6">The sequence shown here is derived from an EMBL/GenBank/DDBJ whole genome shotgun (WGS) entry which is preliminary data.</text>
</comment>
<evidence type="ECO:0000256" key="2">
    <source>
        <dbReference type="ARBA" id="ARBA00022692"/>
    </source>
</evidence>
<comment type="subcellular location">
    <subcellularLocation>
        <location evidence="1">Membrane</location>
        <topology evidence="1">Multi-pass membrane protein</topology>
    </subcellularLocation>
</comment>
<evidence type="ECO:0000313" key="6">
    <source>
        <dbReference type="EMBL" id="KAJ4346788.1"/>
    </source>
</evidence>
<dbReference type="GO" id="GO:0015244">
    <property type="term" value="F:fluconazole transmembrane transporter activity"/>
    <property type="evidence" value="ECO:0007669"/>
    <property type="project" value="TreeGrafter"/>
</dbReference>
<dbReference type="InterPro" id="IPR036259">
    <property type="entry name" value="MFS_trans_sf"/>
</dbReference>
<feature type="transmembrane region" description="Helical" evidence="5">
    <location>
        <begin position="302"/>
        <end position="327"/>
    </location>
</feature>
<feature type="transmembrane region" description="Helical" evidence="5">
    <location>
        <begin position="270"/>
        <end position="290"/>
    </location>
</feature>
<organism evidence="6 7">
    <name type="scientific">Didymosphaeria variabile</name>
    <dbReference type="NCBI Taxonomy" id="1932322"/>
    <lineage>
        <taxon>Eukaryota</taxon>
        <taxon>Fungi</taxon>
        <taxon>Dikarya</taxon>
        <taxon>Ascomycota</taxon>
        <taxon>Pezizomycotina</taxon>
        <taxon>Dothideomycetes</taxon>
        <taxon>Pleosporomycetidae</taxon>
        <taxon>Pleosporales</taxon>
        <taxon>Massarineae</taxon>
        <taxon>Didymosphaeriaceae</taxon>
        <taxon>Didymosphaeria</taxon>
    </lineage>
</organism>
<dbReference type="OrthoDB" id="3357846at2759"/>
<evidence type="ECO:0000256" key="4">
    <source>
        <dbReference type="ARBA" id="ARBA00023136"/>
    </source>
</evidence>
<feature type="transmembrane region" description="Helical" evidence="5">
    <location>
        <begin position="480"/>
        <end position="505"/>
    </location>
</feature>
<feature type="transmembrane region" description="Helical" evidence="5">
    <location>
        <begin position="414"/>
        <end position="433"/>
    </location>
</feature>
<dbReference type="GeneID" id="80914250"/>
<evidence type="ECO:0000256" key="1">
    <source>
        <dbReference type="ARBA" id="ARBA00004141"/>
    </source>
</evidence>
<evidence type="ECO:0000313" key="7">
    <source>
        <dbReference type="Proteomes" id="UP001140513"/>
    </source>
</evidence>
<feature type="transmembrane region" description="Helical" evidence="5">
    <location>
        <begin position="215"/>
        <end position="236"/>
    </location>
</feature>
<dbReference type="EMBL" id="JAPEUX010000008">
    <property type="protein sequence ID" value="KAJ4346788.1"/>
    <property type="molecule type" value="Genomic_DNA"/>
</dbReference>
<dbReference type="RefSeq" id="XP_056066588.1">
    <property type="nucleotide sequence ID" value="XM_056219461.1"/>
</dbReference>
<evidence type="ECO:0008006" key="8">
    <source>
        <dbReference type="Google" id="ProtNLM"/>
    </source>
</evidence>
<dbReference type="PANTHER" id="PTHR23502:SF23">
    <property type="entry name" value="FLUCONAZOLE RESISTANCE PROTEIN 1"/>
    <property type="match status" value="1"/>
</dbReference>
<keyword evidence="7" id="KW-1185">Reference proteome</keyword>
<feature type="transmembrane region" description="Helical" evidence="5">
    <location>
        <begin position="178"/>
        <end position="203"/>
    </location>
</feature>
<feature type="transmembrane region" description="Helical" evidence="5">
    <location>
        <begin position="453"/>
        <end position="474"/>
    </location>
</feature>
<dbReference type="AlphaFoldDB" id="A0A9W8XC54"/>
<name>A0A9W8XC54_9PLEO</name>
<dbReference type="PANTHER" id="PTHR23502">
    <property type="entry name" value="MAJOR FACILITATOR SUPERFAMILY"/>
    <property type="match status" value="1"/>
</dbReference>
<evidence type="ECO:0000256" key="3">
    <source>
        <dbReference type="ARBA" id="ARBA00022989"/>
    </source>
</evidence>
<accession>A0A9W8XC54</accession>
<dbReference type="Pfam" id="PF07690">
    <property type="entry name" value="MFS_1"/>
    <property type="match status" value="1"/>
</dbReference>
<keyword evidence="2 5" id="KW-0812">Transmembrane</keyword>
<gene>
    <name evidence="6" type="ORF">N0V89_010720</name>
</gene>
<dbReference type="Proteomes" id="UP001140513">
    <property type="component" value="Unassembled WGS sequence"/>
</dbReference>
<dbReference type="GO" id="GO:1990961">
    <property type="term" value="P:xenobiotic detoxification by transmembrane export across the plasma membrane"/>
    <property type="evidence" value="ECO:0007669"/>
    <property type="project" value="TreeGrafter"/>
</dbReference>
<dbReference type="GO" id="GO:0005886">
    <property type="term" value="C:plasma membrane"/>
    <property type="evidence" value="ECO:0007669"/>
    <property type="project" value="TreeGrafter"/>
</dbReference>
<dbReference type="InterPro" id="IPR011701">
    <property type="entry name" value="MFS"/>
</dbReference>
<dbReference type="SUPFAM" id="SSF103473">
    <property type="entry name" value="MFS general substrate transporter"/>
    <property type="match status" value="1"/>
</dbReference>
<evidence type="ECO:0000256" key="5">
    <source>
        <dbReference type="SAM" id="Phobius"/>
    </source>
</evidence>
<feature type="transmembrane region" description="Helical" evidence="5">
    <location>
        <begin position="550"/>
        <end position="568"/>
    </location>
</feature>
<dbReference type="Gene3D" id="1.20.1250.20">
    <property type="entry name" value="MFS general substrate transporter like domains"/>
    <property type="match status" value="1"/>
</dbReference>
<keyword evidence="3 5" id="KW-1133">Transmembrane helix</keyword>
<reference evidence="6" key="1">
    <citation type="submission" date="2022-10" db="EMBL/GenBank/DDBJ databases">
        <title>Tapping the CABI collections for fungal endophytes: first genome assemblies for Collariella, Neodidymelliopsis, Ascochyta clinopodiicola, Didymella pomorum, Didymosphaeria variabile, Neocosmospora piperis and Neocucurbitaria cava.</title>
        <authorList>
            <person name="Hill R."/>
        </authorList>
    </citation>
    <scope>NUCLEOTIDE SEQUENCE</scope>
    <source>
        <strain evidence="6">IMI 356815</strain>
    </source>
</reference>
<proteinExistence type="predicted"/>
<keyword evidence="4 5" id="KW-0472">Membrane</keyword>
<protein>
    <recommendedName>
        <fullName evidence="8">MFS general substrate transporter</fullName>
    </recommendedName>
</protein>